<evidence type="ECO:0000313" key="2">
    <source>
        <dbReference type="EMBL" id="OXU29223.1"/>
    </source>
</evidence>
<evidence type="ECO:0000256" key="1">
    <source>
        <dbReference type="SAM" id="SignalP"/>
    </source>
</evidence>
<sequence>MKLIFTTLGFLATICGSLGMSNLETATTILDEVKYLKNEIANVQRDVEYLSVKKLLENPHIHKIQVALEKAWQSQSITADCTVSLDNSFKILVEKVNAELLPEILKNVTEDANFFDNTQKELNEIEKSLEQIQKDDKASSSNNDEENRNLILTYLDKTEKLFRFVDPQQYRVLDMISSSPYFDSEDVLKRVKDDFVTPSTNCIKVE</sequence>
<evidence type="ECO:0000313" key="3">
    <source>
        <dbReference type="Proteomes" id="UP000215335"/>
    </source>
</evidence>
<protein>
    <recommendedName>
        <fullName evidence="4">Prolyl 4-hydroxylase alpha-subunit N-terminal domain-containing protein</fullName>
    </recommendedName>
</protein>
<feature type="chain" id="PRO_5012150027" description="Prolyl 4-hydroxylase alpha-subunit N-terminal domain-containing protein" evidence="1">
    <location>
        <begin position="20"/>
        <end position="206"/>
    </location>
</feature>
<feature type="signal peptide" evidence="1">
    <location>
        <begin position="1"/>
        <end position="19"/>
    </location>
</feature>
<comment type="caution">
    <text evidence="2">The sequence shown here is derived from an EMBL/GenBank/DDBJ whole genome shotgun (WGS) entry which is preliminary data.</text>
</comment>
<keyword evidence="1" id="KW-0732">Signal</keyword>
<organism evidence="2 3">
    <name type="scientific">Trichomalopsis sarcophagae</name>
    <dbReference type="NCBI Taxonomy" id="543379"/>
    <lineage>
        <taxon>Eukaryota</taxon>
        <taxon>Metazoa</taxon>
        <taxon>Ecdysozoa</taxon>
        <taxon>Arthropoda</taxon>
        <taxon>Hexapoda</taxon>
        <taxon>Insecta</taxon>
        <taxon>Pterygota</taxon>
        <taxon>Neoptera</taxon>
        <taxon>Endopterygota</taxon>
        <taxon>Hymenoptera</taxon>
        <taxon>Apocrita</taxon>
        <taxon>Proctotrupomorpha</taxon>
        <taxon>Chalcidoidea</taxon>
        <taxon>Pteromalidae</taxon>
        <taxon>Pteromalinae</taxon>
        <taxon>Trichomalopsis</taxon>
    </lineage>
</organism>
<dbReference type="EMBL" id="NNAY01000322">
    <property type="protein sequence ID" value="OXU29223.1"/>
    <property type="molecule type" value="Genomic_DNA"/>
</dbReference>
<accession>A0A232FF89</accession>
<reference evidence="2 3" key="1">
    <citation type="journal article" date="2017" name="Curr. Biol.">
        <title>The Evolution of Venom by Co-option of Single-Copy Genes.</title>
        <authorList>
            <person name="Martinson E.O."/>
            <person name="Mrinalini"/>
            <person name="Kelkar Y.D."/>
            <person name="Chang C.H."/>
            <person name="Werren J.H."/>
        </authorList>
    </citation>
    <scope>NUCLEOTIDE SEQUENCE [LARGE SCALE GENOMIC DNA]</scope>
    <source>
        <strain evidence="2 3">Alberta</strain>
        <tissue evidence="2">Whole body</tissue>
    </source>
</reference>
<name>A0A232FF89_9HYME</name>
<proteinExistence type="predicted"/>
<dbReference type="Proteomes" id="UP000215335">
    <property type="component" value="Unassembled WGS sequence"/>
</dbReference>
<dbReference type="AlphaFoldDB" id="A0A232FF89"/>
<keyword evidence="3" id="KW-1185">Reference proteome</keyword>
<evidence type="ECO:0008006" key="4">
    <source>
        <dbReference type="Google" id="ProtNLM"/>
    </source>
</evidence>
<gene>
    <name evidence="2" type="ORF">TSAR_003186</name>
</gene>